<sequence length="596" mass="63338">MTRTLLLTSALLFSACKGLDVPPPSSDMNTPQIATTPAPKTGMVAAANPLATEAGLKVLRAGGSAVDAAIAVQATLGLVEPQSSGLGGGAFMVLYDPKSAKVWAYDGREEAPTGATATMFQDPTTGKPRSYFERVGSGQATGTPSAMVMLHKAHEDYGTLDWGTQFDSAITLAEDGFSVSPRLAGLITRFGGYILKDNPNTRDYFFTEDGTPIPEGFLRDNKPYAETLRALAENPRALLEGPIAEDIVAATRMDPFPGTLSLSDMAAYQPRKTEALCTEYREHAICGAQPPASGGVAVQSLLGVLENFDMADVGQTAQGWHLFAEASFLAYADRDKYVADPKFVAVPIREMLDKSYLKKRASLISDDAVMQNVTAGDPVAFARGKDATPDNPGTSHFTIVDKDGLTVSMTTTVEGAFGSQRMVRGFLLNNQLTDFSALDQDADGVLIANRVAAGKRPRSSMSPHIVFAPNGEFLFTTGSPGGNSIIAYTAKTIVGMVDWGLSPQDAIELPNVIARNGSLRLEAQNLRNAETSEIDRGVGAKEFGMDEATVSALETMGHDVRRSQGEISGLHIIYRQQDGTLIGGADPRREGTAIAQ</sequence>
<dbReference type="Gene3D" id="3.60.20.40">
    <property type="match status" value="1"/>
</dbReference>
<accession>A0A918NHD9</accession>
<organism evidence="5 6">
    <name type="scientific">Litorimonas cladophorae</name>
    <dbReference type="NCBI Taxonomy" id="1220491"/>
    <lineage>
        <taxon>Bacteria</taxon>
        <taxon>Pseudomonadati</taxon>
        <taxon>Pseudomonadota</taxon>
        <taxon>Alphaproteobacteria</taxon>
        <taxon>Maricaulales</taxon>
        <taxon>Robiginitomaculaceae</taxon>
    </lineage>
</organism>
<gene>
    <name evidence="5" type="ORF">GCM10011309_24140</name>
</gene>
<dbReference type="InterPro" id="IPR051792">
    <property type="entry name" value="GGT_bact"/>
</dbReference>
<dbReference type="InterPro" id="IPR043138">
    <property type="entry name" value="GGT_lsub"/>
</dbReference>
<evidence type="ECO:0000256" key="1">
    <source>
        <dbReference type="ARBA" id="ARBA00009381"/>
    </source>
</evidence>
<dbReference type="PANTHER" id="PTHR43199">
    <property type="entry name" value="GLUTATHIONE HYDROLASE"/>
    <property type="match status" value="1"/>
</dbReference>
<dbReference type="Gene3D" id="1.10.246.130">
    <property type="match status" value="1"/>
</dbReference>
<evidence type="ECO:0000313" key="6">
    <source>
        <dbReference type="Proteomes" id="UP000600865"/>
    </source>
</evidence>
<dbReference type="GO" id="GO:0016787">
    <property type="term" value="F:hydrolase activity"/>
    <property type="evidence" value="ECO:0007669"/>
    <property type="project" value="UniProtKB-KW"/>
</dbReference>
<dbReference type="Proteomes" id="UP000600865">
    <property type="component" value="Unassembled WGS sequence"/>
</dbReference>
<keyword evidence="6" id="KW-1185">Reference proteome</keyword>
<keyword evidence="2" id="KW-0808">Transferase</keyword>
<dbReference type="InterPro" id="IPR029055">
    <property type="entry name" value="Ntn_hydrolases_N"/>
</dbReference>
<proteinExistence type="inferred from homology"/>
<keyword evidence="3" id="KW-0378">Hydrolase</keyword>
<dbReference type="PRINTS" id="PR01210">
    <property type="entry name" value="GGTRANSPTASE"/>
</dbReference>
<keyword evidence="4" id="KW-0865">Zymogen</keyword>
<evidence type="ECO:0000256" key="2">
    <source>
        <dbReference type="ARBA" id="ARBA00022679"/>
    </source>
</evidence>
<evidence type="ECO:0000256" key="4">
    <source>
        <dbReference type="ARBA" id="ARBA00023145"/>
    </source>
</evidence>
<protein>
    <submittedName>
        <fullName evidence="5">Gamma-glutamyltransferase</fullName>
    </submittedName>
</protein>
<dbReference type="SUPFAM" id="SSF56235">
    <property type="entry name" value="N-terminal nucleophile aminohydrolases (Ntn hydrolases)"/>
    <property type="match status" value="1"/>
</dbReference>
<dbReference type="GO" id="GO:0016740">
    <property type="term" value="F:transferase activity"/>
    <property type="evidence" value="ECO:0007669"/>
    <property type="project" value="UniProtKB-KW"/>
</dbReference>
<dbReference type="RefSeq" id="WP_189586471.1">
    <property type="nucleotide sequence ID" value="NZ_BMYV01000003.1"/>
</dbReference>
<dbReference type="EMBL" id="BMYV01000003">
    <property type="protein sequence ID" value="GGX73283.1"/>
    <property type="molecule type" value="Genomic_DNA"/>
</dbReference>
<comment type="similarity">
    <text evidence="1">Belongs to the gamma-glutamyltransferase family.</text>
</comment>
<dbReference type="PROSITE" id="PS51257">
    <property type="entry name" value="PROKAR_LIPOPROTEIN"/>
    <property type="match status" value="1"/>
</dbReference>
<name>A0A918NHD9_9PROT</name>
<reference evidence="5 6" key="1">
    <citation type="journal article" date="2014" name="Int. J. Syst. Evol. Microbiol.">
        <title>Complete genome sequence of Corynebacterium casei LMG S-19264T (=DSM 44701T), isolated from a smear-ripened cheese.</title>
        <authorList>
            <consortium name="US DOE Joint Genome Institute (JGI-PGF)"/>
            <person name="Walter F."/>
            <person name="Albersmeier A."/>
            <person name="Kalinowski J."/>
            <person name="Ruckert C."/>
        </authorList>
    </citation>
    <scope>NUCLEOTIDE SEQUENCE [LARGE SCALE GENOMIC DNA]</scope>
    <source>
        <strain evidence="5 6">KCTC 23968</strain>
    </source>
</reference>
<evidence type="ECO:0000256" key="3">
    <source>
        <dbReference type="ARBA" id="ARBA00022801"/>
    </source>
</evidence>
<dbReference type="Pfam" id="PF01019">
    <property type="entry name" value="G_glu_transpept"/>
    <property type="match status" value="1"/>
</dbReference>
<dbReference type="PANTHER" id="PTHR43199:SF1">
    <property type="entry name" value="GLUTATHIONE HYDROLASE PROENZYME"/>
    <property type="match status" value="1"/>
</dbReference>
<dbReference type="InterPro" id="IPR043137">
    <property type="entry name" value="GGT_ssub_C"/>
</dbReference>
<comment type="caution">
    <text evidence="5">The sequence shown here is derived from an EMBL/GenBank/DDBJ whole genome shotgun (WGS) entry which is preliminary data.</text>
</comment>
<dbReference type="AlphaFoldDB" id="A0A918NHD9"/>
<evidence type="ECO:0000313" key="5">
    <source>
        <dbReference type="EMBL" id="GGX73283.1"/>
    </source>
</evidence>